<sequence>MRMPISIFAWLTRQSVVHEGHETYGNHENGGPVRYPPGLKLQKPEKPEKLIGSNGTLEKPQAKLEKLQKNETEKKTKTAPMG</sequence>
<dbReference type="EMBL" id="CP089984">
    <property type="protein sequence ID" value="WXB13772.1"/>
    <property type="molecule type" value="Genomic_DNA"/>
</dbReference>
<dbReference type="Proteomes" id="UP001370348">
    <property type="component" value="Chromosome"/>
</dbReference>
<dbReference type="RefSeq" id="WP_394823388.1">
    <property type="nucleotide sequence ID" value="NZ_CP089984.1"/>
</dbReference>
<name>A0ABZ2LSM1_9BACT</name>
<gene>
    <name evidence="2" type="ORF">LZC94_38810</name>
</gene>
<feature type="region of interest" description="Disordered" evidence="1">
    <location>
        <begin position="42"/>
        <end position="82"/>
    </location>
</feature>
<proteinExistence type="predicted"/>
<reference evidence="2 3" key="1">
    <citation type="submission" date="2021-12" db="EMBL/GenBank/DDBJ databases">
        <title>Discovery of the Pendulisporaceae a myxobacterial family with distinct sporulation behavior and unique specialized metabolism.</title>
        <authorList>
            <person name="Garcia R."/>
            <person name="Popoff A."/>
            <person name="Bader C.D."/>
            <person name="Loehr J."/>
            <person name="Walesch S."/>
            <person name="Walt C."/>
            <person name="Boldt J."/>
            <person name="Bunk B."/>
            <person name="Haeckl F.J.F.P.J."/>
            <person name="Gunesch A.P."/>
            <person name="Birkelbach J."/>
            <person name="Nuebel U."/>
            <person name="Pietschmann T."/>
            <person name="Bach T."/>
            <person name="Mueller R."/>
        </authorList>
    </citation>
    <scope>NUCLEOTIDE SEQUENCE [LARGE SCALE GENOMIC DNA]</scope>
    <source>
        <strain evidence="2 3">MSr11954</strain>
    </source>
</reference>
<accession>A0ABZ2LSM1</accession>
<evidence type="ECO:0000313" key="2">
    <source>
        <dbReference type="EMBL" id="WXB13772.1"/>
    </source>
</evidence>
<protein>
    <submittedName>
        <fullName evidence="2">Uncharacterized protein</fullName>
    </submittedName>
</protein>
<keyword evidence="3" id="KW-1185">Reference proteome</keyword>
<evidence type="ECO:0000256" key="1">
    <source>
        <dbReference type="SAM" id="MobiDB-lite"/>
    </source>
</evidence>
<feature type="compositionally biased region" description="Basic and acidic residues" evidence="1">
    <location>
        <begin position="60"/>
        <end position="76"/>
    </location>
</feature>
<evidence type="ECO:0000313" key="3">
    <source>
        <dbReference type="Proteomes" id="UP001370348"/>
    </source>
</evidence>
<organism evidence="2 3">
    <name type="scientific">Pendulispora albinea</name>
    <dbReference type="NCBI Taxonomy" id="2741071"/>
    <lineage>
        <taxon>Bacteria</taxon>
        <taxon>Pseudomonadati</taxon>
        <taxon>Myxococcota</taxon>
        <taxon>Myxococcia</taxon>
        <taxon>Myxococcales</taxon>
        <taxon>Sorangiineae</taxon>
        <taxon>Pendulisporaceae</taxon>
        <taxon>Pendulispora</taxon>
    </lineage>
</organism>